<evidence type="ECO:0000313" key="2">
    <source>
        <dbReference type="Proteomes" id="UP000217790"/>
    </source>
</evidence>
<dbReference type="OrthoDB" id="3034442at2759"/>
<dbReference type="AlphaFoldDB" id="A0A2H3CX87"/>
<dbReference type="Proteomes" id="UP000217790">
    <property type="component" value="Unassembled WGS sequence"/>
</dbReference>
<name>A0A2H3CX87_ARMGA</name>
<accession>A0A2H3CX87</accession>
<gene>
    <name evidence="1" type="ORF">ARMGADRAFT_1086843</name>
</gene>
<dbReference type="InParanoid" id="A0A2H3CX87"/>
<organism evidence="1 2">
    <name type="scientific">Armillaria gallica</name>
    <name type="common">Bulbous honey fungus</name>
    <name type="synonym">Armillaria bulbosa</name>
    <dbReference type="NCBI Taxonomy" id="47427"/>
    <lineage>
        <taxon>Eukaryota</taxon>
        <taxon>Fungi</taxon>
        <taxon>Dikarya</taxon>
        <taxon>Basidiomycota</taxon>
        <taxon>Agaricomycotina</taxon>
        <taxon>Agaricomycetes</taxon>
        <taxon>Agaricomycetidae</taxon>
        <taxon>Agaricales</taxon>
        <taxon>Marasmiineae</taxon>
        <taxon>Physalacriaceae</taxon>
        <taxon>Armillaria</taxon>
    </lineage>
</organism>
<keyword evidence="2" id="KW-1185">Reference proteome</keyword>
<evidence type="ECO:0000313" key="1">
    <source>
        <dbReference type="EMBL" id="PBK86084.1"/>
    </source>
</evidence>
<proteinExistence type="predicted"/>
<dbReference type="EMBL" id="KZ293686">
    <property type="protein sequence ID" value="PBK86084.1"/>
    <property type="molecule type" value="Genomic_DNA"/>
</dbReference>
<dbReference type="STRING" id="47427.A0A2H3CX87"/>
<sequence>MAVDVRHFYGCIRYGTVTIPIQSVGYTKLQPALCSQNFKESTVEFFEFSLHSRCTQVILPIQRSPVIEVDRRRQHNTDLHPHALSERWASELNLLELYSLSSFLKILANRVSSQRGVLRCTDVILGKRTTAVWIRPHDRAMVSHWEEHDAYKTLIAAVFPGPLNPTAQGCVREVCMNSPKGCVAIRMGWSGAMYSGRRDWWTRLKRLEGSDRAGYHRRRRDGRIECYDVTVEDDWAEVSVEGTNFVKDSVVIRT</sequence>
<reference evidence="2" key="1">
    <citation type="journal article" date="2017" name="Nat. Ecol. Evol.">
        <title>Genome expansion and lineage-specific genetic innovations in the forest pathogenic fungi Armillaria.</title>
        <authorList>
            <person name="Sipos G."/>
            <person name="Prasanna A.N."/>
            <person name="Walter M.C."/>
            <person name="O'Connor E."/>
            <person name="Balint B."/>
            <person name="Krizsan K."/>
            <person name="Kiss B."/>
            <person name="Hess J."/>
            <person name="Varga T."/>
            <person name="Slot J."/>
            <person name="Riley R."/>
            <person name="Boka B."/>
            <person name="Rigling D."/>
            <person name="Barry K."/>
            <person name="Lee J."/>
            <person name="Mihaltcheva S."/>
            <person name="LaButti K."/>
            <person name="Lipzen A."/>
            <person name="Waldron R."/>
            <person name="Moloney N.M."/>
            <person name="Sperisen C."/>
            <person name="Kredics L."/>
            <person name="Vagvoelgyi C."/>
            <person name="Patrignani A."/>
            <person name="Fitzpatrick D."/>
            <person name="Nagy I."/>
            <person name="Doyle S."/>
            <person name="Anderson J.B."/>
            <person name="Grigoriev I.V."/>
            <person name="Gueldener U."/>
            <person name="Muensterkoetter M."/>
            <person name="Nagy L.G."/>
        </authorList>
    </citation>
    <scope>NUCLEOTIDE SEQUENCE [LARGE SCALE GENOMIC DNA]</scope>
    <source>
        <strain evidence="2">Ar21-2</strain>
    </source>
</reference>
<protein>
    <submittedName>
        <fullName evidence="1">Uncharacterized protein</fullName>
    </submittedName>
</protein>